<dbReference type="InterPro" id="IPR028994">
    <property type="entry name" value="Integrin_alpha_N"/>
</dbReference>
<dbReference type="Pfam" id="PF07593">
    <property type="entry name" value="UnbV_ASPIC"/>
    <property type="match status" value="1"/>
</dbReference>
<sequence length="1078" mass="121647">MKYLIPLFIWSFFNSCTSHGNDATYLLEELNSSDTGVNFVNELTETEDRSIINYLYFYNGGGVSAGDVNNDGLIDLYFVSNMNENKLYINRGDFKFEDVTDTSKVGGHSEWNTGSTMVDINGDGFLDIYVCAVSGLLDFRGRNELFINNGDGTFREDAQSYGLDFEGYATQAYFFDYDKDEDLDVYIVNHAVHTTLSHGFADVRENRVPFVGDVLLQNENGFYKDVSDVSGIFGGVNGYGLSASIADFNNDGWDDIYVCNDFHEDDYYYVNNQDGTFTERLENSFATISRFSMGSDAADFNNDGYLDLITLDMLPSNEKVIKESEGEDAMFHMTKRLSKLGYKDQFARNMLQINQAGKYFNESALYNGIEATDWSWGPLAADFNNDGFTDLFIANGILRRPNDLDFKFFVSNAFKGRTSDQGLKWLYKSIDSMPTGLVSNEIFEGGSSKFENRTGEWFKEKPSSSNGAVYVDLDNDGDLDLVVNNLQEEAGIYRNTSNSTNDFISFSLKYLSKNKAGLGAKVIVFTNEMKQFRQLYKSRGFLSSVDDKIHFGLKKGTSVDSVQIIWPNNTYQTLISPKVNESHVVDYLNVNNPYIYLNDIPYKTFNKEEDLILHTSTEDMYDDFLYEKLLPYKVSMIGPAVAQGDIDNNGFDDIYIGGASGEKSVLYMNDGLSLKRKMIKDIELDYLFEDNSAVFFDADSDGDLDLYVASGIHKIGMSAFQGDRLYINDNGNFRKTQDLIPDNILNSSTVVASDYDGDGDQDLFVGNLSKQGDFGKSVASYILVNDGSGKFAIDDTFKLVSHVTSAQWIDVDKNGFEDLVVATEWDTPKIYLNNKGSLRLSDVPDRMNGLWQGITVYDADNDGDLDILLGNWGKNTRLSAFSDKPLRMYYSDFNSDGKSETVLAYNRGDSYYPINSKDELQNQMNFIRKKFPTYKSFALKSVKDIFGAVAVDKSEIYEIDNLYSGYLENVNNSFDKFVPFSGELQLGPINSFDEISINNRGREIIISGNLKRTNNYNGGYYSLKGFIFKSINEYQPLSDLGVEPFSNEIRDVKVLKQKDRSLLVIFPNNDKVEVYSYE</sequence>
<dbReference type="RefSeq" id="WP_029444856.1">
    <property type="nucleotide sequence ID" value="NZ_CP009976.1"/>
</dbReference>
<dbReference type="AlphaFoldDB" id="A0AAU8R8L7"/>
<proteinExistence type="predicted"/>
<dbReference type="GeneID" id="78059468"/>
<evidence type="ECO:0000313" key="3">
    <source>
        <dbReference type="EMBL" id="AIZ40421.1"/>
    </source>
</evidence>
<dbReference type="PANTHER" id="PTHR16026">
    <property type="entry name" value="CARTILAGE ACIDIC PROTEIN 1"/>
    <property type="match status" value="1"/>
</dbReference>
<evidence type="ECO:0000259" key="2">
    <source>
        <dbReference type="Pfam" id="PF07593"/>
    </source>
</evidence>
<dbReference type="EMBL" id="CP009976">
    <property type="protein sequence ID" value="AIZ40421.1"/>
    <property type="molecule type" value="Genomic_DNA"/>
</dbReference>
<dbReference type="PANTHER" id="PTHR16026:SF0">
    <property type="entry name" value="CARTILAGE ACIDIC PROTEIN 1"/>
    <property type="match status" value="1"/>
</dbReference>
<dbReference type="SUPFAM" id="SSF69318">
    <property type="entry name" value="Integrin alpha N-terminal domain"/>
    <property type="match status" value="2"/>
</dbReference>
<name>A0AAU8R8L7_9FLAO</name>
<feature type="domain" description="ASPIC/UnbV" evidence="2">
    <location>
        <begin position="517"/>
        <end position="582"/>
    </location>
</feature>
<organism evidence="3 4">
    <name type="scientific">Cellulophaga baltica 18</name>
    <dbReference type="NCBI Taxonomy" id="1348584"/>
    <lineage>
        <taxon>Bacteria</taxon>
        <taxon>Pseudomonadati</taxon>
        <taxon>Bacteroidota</taxon>
        <taxon>Flavobacteriia</taxon>
        <taxon>Flavobacteriales</taxon>
        <taxon>Flavobacteriaceae</taxon>
        <taxon>Cellulophaga</taxon>
    </lineage>
</organism>
<protein>
    <submittedName>
        <fullName evidence="3">Fg-gap repeat protein</fullName>
    </submittedName>
</protein>
<keyword evidence="1" id="KW-0732">Signal</keyword>
<dbReference type="Pfam" id="PF13517">
    <property type="entry name" value="FG-GAP_3"/>
    <property type="match status" value="5"/>
</dbReference>
<dbReference type="InterPro" id="IPR011519">
    <property type="entry name" value="UnbV_ASPIC"/>
</dbReference>
<evidence type="ECO:0000256" key="1">
    <source>
        <dbReference type="ARBA" id="ARBA00022729"/>
    </source>
</evidence>
<dbReference type="InterPro" id="IPR027039">
    <property type="entry name" value="Crtac1"/>
</dbReference>
<accession>A0AAU8R8L7</accession>
<dbReference type="KEGG" id="cbat:M666_01810"/>
<dbReference type="Gene3D" id="2.130.10.130">
    <property type="entry name" value="Integrin alpha, N-terminal"/>
    <property type="match status" value="3"/>
</dbReference>
<evidence type="ECO:0000313" key="4">
    <source>
        <dbReference type="Proteomes" id="UP000030786"/>
    </source>
</evidence>
<reference evidence="3 4" key="1">
    <citation type="journal article" date="2014" name="Environ. Microbiol.">
        <title>Contrasting genomic patterns and infection strategies of two co-existing Bacteroidetes podovirus genera.</title>
        <authorList>
            <person name="Holmfeldt K."/>
            <person name="Howard-Varona C."/>
            <person name="Solonenko N."/>
            <person name="Sullivan M.B."/>
        </authorList>
    </citation>
    <scope>NUCLEOTIDE SEQUENCE [LARGE SCALE GENOMIC DNA]</scope>
    <source>
        <strain evidence="3 4">18</strain>
    </source>
</reference>
<dbReference type="Proteomes" id="UP000030786">
    <property type="component" value="Chromosome"/>
</dbReference>
<gene>
    <name evidence="3" type="ORF">M666_01810</name>
</gene>
<dbReference type="InterPro" id="IPR013517">
    <property type="entry name" value="FG-GAP"/>
</dbReference>